<sequence>MKHVGTPLQAGTPDFGAAGGDTHQPGTALRIAFIAPWNYANGLGVGARSYASAFWHTAHRVNFSPIYRPFHVHARQPLTSDVTNFDGPADIAIVNINPDGWDPLLTDAQWAVVRSARARVGAFVWELDTIPESWARFIPSLDAVWTPSRFCADAIARATDRPVHVIPHPIQVAPPPMVRAAETGVPPGKRTILYAFDGTSFLSRKRPIALVEAFAASGLGTRGWQLLLKTKNLQHAGAAGAALMAAVDADPAMGLITSTLREDQMSALVEAADIYASPHCSEGYGLTIAEAMARGKLVVATDFGGSRDFLDASCGFPVACRDVKLTKDEGPYMKGGGWAEVEIPALTEALLRAAALVEAGDMSLGTAARARIARDFSPEAVARQMNASLAAIAARSPAAASAAPSSAGTL</sequence>
<dbReference type="CDD" id="cd03801">
    <property type="entry name" value="GT4_PimA-like"/>
    <property type="match status" value="1"/>
</dbReference>
<keyword evidence="3" id="KW-1185">Reference proteome</keyword>
<evidence type="ECO:0008006" key="4">
    <source>
        <dbReference type="Google" id="ProtNLM"/>
    </source>
</evidence>
<accession>A0A917FFH1</accession>
<evidence type="ECO:0000313" key="2">
    <source>
        <dbReference type="EMBL" id="GGF79474.1"/>
    </source>
</evidence>
<dbReference type="RefSeq" id="WP_188582720.1">
    <property type="nucleotide sequence ID" value="NZ_BMCT01000008.1"/>
</dbReference>
<dbReference type="Pfam" id="PF13692">
    <property type="entry name" value="Glyco_trans_1_4"/>
    <property type="match status" value="1"/>
</dbReference>
<evidence type="ECO:0000313" key="3">
    <source>
        <dbReference type="Proteomes" id="UP000606044"/>
    </source>
</evidence>
<dbReference type="Proteomes" id="UP000606044">
    <property type="component" value="Unassembled WGS sequence"/>
</dbReference>
<dbReference type="Gene3D" id="3.40.50.2000">
    <property type="entry name" value="Glycogen Phosphorylase B"/>
    <property type="match status" value="1"/>
</dbReference>
<gene>
    <name evidence="2" type="ORF">GCM10007301_44400</name>
</gene>
<dbReference type="SUPFAM" id="SSF53756">
    <property type="entry name" value="UDP-Glycosyltransferase/glycogen phosphorylase"/>
    <property type="match status" value="1"/>
</dbReference>
<dbReference type="PANTHER" id="PTHR46656:SF3">
    <property type="entry name" value="PUTATIVE-RELATED"/>
    <property type="match status" value="1"/>
</dbReference>
<dbReference type="AlphaFoldDB" id="A0A917FFH1"/>
<organism evidence="2 3">
    <name type="scientific">Azorhizobium oxalatiphilum</name>
    <dbReference type="NCBI Taxonomy" id="980631"/>
    <lineage>
        <taxon>Bacteria</taxon>
        <taxon>Pseudomonadati</taxon>
        <taxon>Pseudomonadota</taxon>
        <taxon>Alphaproteobacteria</taxon>
        <taxon>Hyphomicrobiales</taxon>
        <taxon>Xanthobacteraceae</taxon>
        <taxon>Azorhizobium</taxon>
    </lineage>
</organism>
<proteinExistence type="predicted"/>
<feature type="region of interest" description="Disordered" evidence="1">
    <location>
        <begin position="1"/>
        <end position="21"/>
    </location>
</feature>
<name>A0A917FFH1_9HYPH</name>
<reference evidence="2" key="2">
    <citation type="submission" date="2020-09" db="EMBL/GenBank/DDBJ databases">
        <authorList>
            <person name="Sun Q."/>
            <person name="Sedlacek I."/>
        </authorList>
    </citation>
    <scope>NUCLEOTIDE SEQUENCE</scope>
    <source>
        <strain evidence="2">CCM 7897</strain>
    </source>
</reference>
<dbReference type="EMBL" id="BMCT01000008">
    <property type="protein sequence ID" value="GGF79474.1"/>
    <property type="molecule type" value="Genomic_DNA"/>
</dbReference>
<dbReference type="PANTHER" id="PTHR46656">
    <property type="entry name" value="PUTATIVE-RELATED"/>
    <property type="match status" value="1"/>
</dbReference>
<evidence type="ECO:0000256" key="1">
    <source>
        <dbReference type="SAM" id="MobiDB-lite"/>
    </source>
</evidence>
<comment type="caution">
    <text evidence="2">The sequence shown here is derived from an EMBL/GenBank/DDBJ whole genome shotgun (WGS) entry which is preliminary data.</text>
</comment>
<reference evidence="2" key="1">
    <citation type="journal article" date="2014" name="Int. J. Syst. Evol. Microbiol.">
        <title>Complete genome sequence of Corynebacterium casei LMG S-19264T (=DSM 44701T), isolated from a smear-ripened cheese.</title>
        <authorList>
            <consortium name="US DOE Joint Genome Institute (JGI-PGF)"/>
            <person name="Walter F."/>
            <person name="Albersmeier A."/>
            <person name="Kalinowski J."/>
            <person name="Ruckert C."/>
        </authorList>
    </citation>
    <scope>NUCLEOTIDE SEQUENCE</scope>
    <source>
        <strain evidence="2">CCM 7897</strain>
    </source>
</reference>
<protein>
    <recommendedName>
        <fullName evidence="4">Glycosyltransferase</fullName>
    </recommendedName>
</protein>